<evidence type="ECO:0000256" key="2">
    <source>
        <dbReference type="ARBA" id="ARBA00022801"/>
    </source>
</evidence>
<dbReference type="Pfam" id="PF07727">
    <property type="entry name" value="RVT_2"/>
    <property type="match status" value="1"/>
</dbReference>
<dbReference type="GO" id="GO:0016787">
    <property type="term" value="F:hydrolase activity"/>
    <property type="evidence" value="ECO:0007669"/>
    <property type="project" value="UniProtKB-KW"/>
</dbReference>
<organism evidence="4">
    <name type="scientific">Tanacetum cinerariifolium</name>
    <name type="common">Dalmatian daisy</name>
    <name type="synonym">Chrysanthemum cinerariifolium</name>
    <dbReference type="NCBI Taxonomy" id="118510"/>
    <lineage>
        <taxon>Eukaryota</taxon>
        <taxon>Viridiplantae</taxon>
        <taxon>Streptophyta</taxon>
        <taxon>Embryophyta</taxon>
        <taxon>Tracheophyta</taxon>
        <taxon>Spermatophyta</taxon>
        <taxon>Magnoliopsida</taxon>
        <taxon>eudicotyledons</taxon>
        <taxon>Gunneridae</taxon>
        <taxon>Pentapetalae</taxon>
        <taxon>asterids</taxon>
        <taxon>campanulids</taxon>
        <taxon>Asterales</taxon>
        <taxon>Asteraceae</taxon>
        <taxon>Asteroideae</taxon>
        <taxon>Anthemideae</taxon>
        <taxon>Anthemidinae</taxon>
        <taxon>Tanacetum</taxon>
    </lineage>
</organism>
<dbReference type="InterPro" id="IPR001584">
    <property type="entry name" value="Integrase_cat-core"/>
</dbReference>
<comment type="caution">
    <text evidence="4">The sequence shown here is derived from an EMBL/GenBank/DDBJ whole genome shotgun (WGS) entry which is preliminary data.</text>
</comment>
<dbReference type="PANTHER" id="PTHR42648">
    <property type="entry name" value="TRANSPOSASE, PUTATIVE-RELATED"/>
    <property type="match status" value="1"/>
</dbReference>
<keyword evidence="1" id="KW-0479">Metal-binding</keyword>
<dbReference type="GO" id="GO:0046872">
    <property type="term" value="F:metal ion binding"/>
    <property type="evidence" value="ECO:0007669"/>
    <property type="project" value="UniProtKB-KW"/>
</dbReference>
<accession>A0A6L2MSX9</accession>
<keyword evidence="2" id="KW-0378">Hydrolase</keyword>
<evidence type="ECO:0000313" key="4">
    <source>
        <dbReference type="EMBL" id="GEU75822.1"/>
    </source>
</evidence>
<dbReference type="PANTHER" id="PTHR42648:SF32">
    <property type="entry name" value="RIBONUCLEASE H-LIKE DOMAIN, GAG-PRE-INTEGRASE DOMAIN PROTEIN-RELATED"/>
    <property type="match status" value="1"/>
</dbReference>
<dbReference type="AlphaFoldDB" id="A0A6L2MSX9"/>
<dbReference type="Pfam" id="PF13976">
    <property type="entry name" value="gag_pre-integrs"/>
    <property type="match status" value="1"/>
</dbReference>
<feature type="domain" description="Integrase catalytic" evidence="3">
    <location>
        <begin position="124"/>
        <end position="216"/>
    </location>
</feature>
<dbReference type="InterPro" id="IPR012337">
    <property type="entry name" value="RNaseH-like_sf"/>
</dbReference>
<dbReference type="Pfam" id="PF00665">
    <property type="entry name" value="rve"/>
    <property type="match status" value="1"/>
</dbReference>
<sequence length="358" mass="41060">MCDKKNIVLFNNTECIVLSPDFKLTDESHVLLNVPRKNNMYSVDLKNIVPKEGLTCLFAKATSDESKLWHRRLRHLNFKTMNKLVKENLVRGLRSKLFENNQDCVACQKGKQHRAPCKSKTENSISLPLHLLHMDLFGLTFVKSLMKKMYCLVVTDDYSRFTWVFFLASKDETSAILKKFITRIEKLEDYKVKVIRCDNGTEFKNREMNQFCEMKGSGPNWLFDIDALTKSMIYKPVITGNQSNGNVGTKACDDAESKSAQAVGFQPSSDDGKKIMHEKFQMSSMGDLTFFLGLQVKQNQDGIFISQDKYVAEILNKYGFSKVKNASTPMEPQKPLLKDEDREEVDVHMYRSTFGSLM</sequence>
<proteinExistence type="predicted"/>
<evidence type="ECO:0000259" key="3">
    <source>
        <dbReference type="PROSITE" id="PS50994"/>
    </source>
</evidence>
<evidence type="ECO:0000256" key="1">
    <source>
        <dbReference type="ARBA" id="ARBA00022723"/>
    </source>
</evidence>
<dbReference type="InterPro" id="IPR036397">
    <property type="entry name" value="RNaseH_sf"/>
</dbReference>
<dbReference type="InterPro" id="IPR025724">
    <property type="entry name" value="GAG-pre-integrase_dom"/>
</dbReference>
<name>A0A6L2MSX9_TANCI</name>
<gene>
    <name evidence="4" type="ORF">Tci_047800</name>
</gene>
<dbReference type="EMBL" id="BKCJ010007157">
    <property type="protein sequence ID" value="GEU75822.1"/>
    <property type="molecule type" value="Genomic_DNA"/>
</dbReference>
<dbReference type="GO" id="GO:0003676">
    <property type="term" value="F:nucleic acid binding"/>
    <property type="evidence" value="ECO:0007669"/>
    <property type="project" value="InterPro"/>
</dbReference>
<dbReference type="PROSITE" id="PS50994">
    <property type="entry name" value="INTEGRASE"/>
    <property type="match status" value="1"/>
</dbReference>
<reference evidence="4" key="1">
    <citation type="journal article" date="2019" name="Sci. Rep.">
        <title>Draft genome of Tanacetum cinerariifolium, the natural source of mosquito coil.</title>
        <authorList>
            <person name="Yamashiro T."/>
            <person name="Shiraishi A."/>
            <person name="Satake H."/>
            <person name="Nakayama K."/>
        </authorList>
    </citation>
    <scope>NUCLEOTIDE SEQUENCE</scope>
</reference>
<dbReference type="GO" id="GO:0015074">
    <property type="term" value="P:DNA integration"/>
    <property type="evidence" value="ECO:0007669"/>
    <property type="project" value="InterPro"/>
</dbReference>
<dbReference type="InterPro" id="IPR013103">
    <property type="entry name" value="RVT_2"/>
</dbReference>
<dbReference type="SUPFAM" id="SSF53098">
    <property type="entry name" value="Ribonuclease H-like"/>
    <property type="match status" value="1"/>
</dbReference>
<dbReference type="Gene3D" id="3.30.420.10">
    <property type="entry name" value="Ribonuclease H-like superfamily/Ribonuclease H"/>
    <property type="match status" value="1"/>
</dbReference>
<dbReference type="InterPro" id="IPR039537">
    <property type="entry name" value="Retrotran_Ty1/copia-like"/>
</dbReference>
<protein>
    <submittedName>
        <fullName evidence="4">Putative ribonuclease H-like domain-containing protein</fullName>
    </submittedName>
</protein>